<dbReference type="PANTHER" id="PTHR32089">
    <property type="entry name" value="METHYL-ACCEPTING CHEMOTAXIS PROTEIN MCPB"/>
    <property type="match status" value="1"/>
</dbReference>
<organism evidence="4 5">
    <name type="scientific">Alkalibacterium olivapovliticus</name>
    <dbReference type="NCBI Taxonomy" id="99907"/>
    <lineage>
        <taxon>Bacteria</taxon>
        <taxon>Bacillati</taxon>
        <taxon>Bacillota</taxon>
        <taxon>Bacilli</taxon>
        <taxon>Lactobacillales</taxon>
        <taxon>Carnobacteriaceae</taxon>
        <taxon>Alkalibacterium</taxon>
    </lineage>
</organism>
<keyword evidence="1 2" id="KW-0807">Transducer</keyword>
<accession>A0A2T0W934</accession>
<protein>
    <submittedName>
        <fullName evidence="4">Methyl-accepting chemotaxis protein</fullName>
    </submittedName>
</protein>
<dbReference type="Pfam" id="PF00015">
    <property type="entry name" value="MCPsignal"/>
    <property type="match status" value="1"/>
</dbReference>
<evidence type="ECO:0000256" key="1">
    <source>
        <dbReference type="ARBA" id="ARBA00023224"/>
    </source>
</evidence>
<dbReference type="AlphaFoldDB" id="A0A2T0W934"/>
<dbReference type="Gene3D" id="1.10.287.950">
    <property type="entry name" value="Methyl-accepting chemotaxis protein"/>
    <property type="match status" value="1"/>
</dbReference>
<dbReference type="InterPro" id="IPR004089">
    <property type="entry name" value="MCPsignal_dom"/>
</dbReference>
<name>A0A2T0W934_9LACT</name>
<feature type="domain" description="Methyl-accepting transducer" evidence="3">
    <location>
        <begin position="64"/>
        <end position="321"/>
    </location>
</feature>
<keyword evidence="5" id="KW-1185">Reference proteome</keyword>
<dbReference type="PROSITE" id="PS50111">
    <property type="entry name" value="CHEMOTAXIS_TRANSDUC_2"/>
    <property type="match status" value="1"/>
</dbReference>
<gene>
    <name evidence="4" type="ORF">CLV38_1054</name>
</gene>
<proteinExistence type="predicted"/>
<dbReference type="EMBL" id="PVTO01000005">
    <property type="protein sequence ID" value="PRY83225.1"/>
    <property type="molecule type" value="Genomic_DNA"/>
</dbReference>
<evidence type="ECO:0000256" key="2">
    <source>
        <dbReference type="PROSITE-ProRule" id="PRU00284"/>
    </source>
</evidence>
<dbReference type="GO" id="GO:0007165">
    <property type="term" value="P:signal transduction"/>
    <property type="evidence" value="ECO:0007669"/>
    <property type="project" value="UniProtKB-KW"/>
</dbReference>
<dbReference type="SMART" id="SM00283">
    <property type="entry name" value="MA"/>
    <property type="match status" value="1"/>
</dbReference>
<reference evidence="4 5" key="1">
    <citation type="submission" date="2018-03" db="EMBL/GenBank/DDBJ databases">
        <title>Genomic Encyclopedia of Archaeal and Bacterial Type Strains, Phase II (KMG-II): from individual species to whole genera.</title>
        <authorList>
            <person name="Goeker M."/>
        </authorList>
    </citation>
    <scope>NUCLEOTIDE SEQUENCE [LARGE SCALE GENOMIC DNA]</scope>
    <source>
        <strain evidence="4 5">DSM 13175</strain>
    </source>
</reference>
<dbReference type="PANTHER" id="PTHR32089:SF114">
    <property type="entry name" value="METHYL-ACCEPTING CHEMOTAXIS PROTEIN MCPB"/>
    <property type="match status" value="1"/>
</dbReference>
<dbReference type="OrthoDB" id="9760371at2"/>
<dbReference type="GO" id="GO:0016020">
    <property type="term" value="C:membrane"/>
    <property type="evidence" value="ECO:0007669"/>
    <property type="project" value="InterPro"/>
</dbReference>
<evidence type="ECO:0000313" key="4">
    <source>
        <dbReference type="EMBL" id="PRY83225.1"/>
    </source>
</evidence>
<comment type="caution">
    <text evidence="4">The sequence shown here is derived from an EMBL/GenBank/DDBJ whole genome shotgun (WGS) entry which is preliminary data.</text>
</comment>
<dbReference type="RefSeq" id="WP_106191619.1">
    <property type="nucleotide sequence ID" value="NZ_PVTO01000005.1"/>
</dbReference>
<dbReference type="Proteomes" id="UP000238205">
    <property type="component" value="Unassembled WGS sequence"/>
</dbReference>
<dbReference type="SUPFAM" id="SSF58104">
    <property type="entry name" value="Methyl-accepting chemotaxis protein (MCP) signaling domain"/>
    <property type="match status" value="1"/>
</dbReference>
<evidence type="ECO:0000313" key="5">
    <source>
        <dbReference type="Proteomes" id="UP000238205"/>
    </source>
</evidence>
<sequence>MGVLYLFAIVAGYVVVSSGERLIAKIEEESAHSAFQTDHMSTIIKAAQSTIEHLRYSAQSLDKTSASIVKASDEVNRAIEDIASSTSSQAEDTENGAIHVNDLGSLLKEQSKHMIKLTEKTHEASKLRESSMKNLTSLTGNTNLSIDNVKEIETMIQSTSLSVSKIEAASTEIASISEQTNLLALNASIEAARAGEEGRGFAVVAEEIRKLAEKSHLFNEEIVQVISNLTSQTKEAVGAVGNLRDITREQQGSLNDTNKQFDSLSKAILVLETVISKVAEAGQKMEVKTDELIDIMQSLSASSEENASTTEEISASTGSTANDISLISNEIHDITGQVKELEKVIIE</sequence>
<evidence type="ECO:0000259" key="3">
    <source>
        <dbReference type="PROSITE" id="PS50111"/>
    </source>
</evidence>